<evidence type="ECO:0000313" key="2">
    <source>
        <dbReference type="EMBL" id="CAD9342325.1"/>
    </source>
</evidence>
<evidence type="ECO:0000313" key="3">
    <source>
        <dbReference type="EMBL" id="CAD9342328.1"/>
    </source>
</evidence>
<gene>
    <name evidence="2" type="ORF">DBRI1063_LOCUS17270</name>
    <name evidence="3" type="ORF">DBRI1063_LOCUS17271</name>
</gene>
<name>A0A6U3SI77_9STRA</name>
<accession>A0A6U3SI77</accession>
<dbReference type="AlphaFoldDB" id="A0A6U3SI77"/>
<dbReference type="InterPro" id="IPR011333">
    <property type="entry name" value="SKP1/BTB/POZ_sf"/>
</dbReference>
<evidence type="ECO:0000256" key="1">
    <source>
        <dbReference type="SAM" id="MobiDB-lite"/>
    </source>
</evidence>
<protein>
    <recommendedName>
        <fullName evidence="4">BTB domain-containing protein</fullName>
    </recommendedName>
</protein>
<feature type="region of interest" description="Disordered" evidence="1">
    <location>
        <begin position="53"/>
        <end position="73"/>
    </location>
</feature>
<feature type="compositionally biased region" description="Low complexity" evidence="1">
    <location>
        <begin position="53"/>
        <end position="65"/>
    </location>
</feature>
<evidence type="ECO:0008006" key="4">
    <source>
        <dbReference type="Google" id="ProtNLM"/>
    </source>
</evidence>
<reference evidence="3" key="1">
    <citation type="submission" date="2021-01" db="EMBL/GenBank/DDBJ databases">
        <authorList>
            <person name="Corre E."/>
            <person name="Pelletier E."/>
            <person name="Niang G."/>
            <person name="Scheremetjew M."/>
            <person name="Finn R."/>
            <person name="Kale V."/>
            <person name="Holt S."/>
            <person name="Cochrane G."/>
            <person name="Meng A."/>
            <person name="Brown T."/>
            <person name="Cohen L."/>
        </authorList>
    </citation>
    <scope>NUCLEOTIDE SEQUENCE</scope>
    <source>
        <strain evidence="3">Pop2</strain>
    </source>
</reference>
<organism evidence="3">
    <name type="scientific">Ditylum brightwellii</name>
    <dbReference type="NCBI Taxonomy" id="49249"/>
    <lineage>
        <taxon>Eukaryota</taxon>
        <taxon>Sar</taxon>
        <taxon>Stramenopiles</taxon>
        <taxon>Ochrophyta</taxon>
        <taxon>Bacillariophyta</taxon>
        <taxon>Mediophyceae</taxon>
        <taxon>Lithodesmiophycidae</taxon>
        <taxon>Lithodesmiales</taxon>
        <taxon>Lithodesmiaceae</taxon>
        <taxon>Ditylum</taxon>
    </lineage>
</organism>
<sequence>MIFYSNCEIQASGGIRKDDNICYKRDDEDMMTSIVLASGCNTKQYCNSGQNFHNNKSSQNSSSENGEAGDEPYLEKHTQVILHVGGERKDDRYRSNWTIPNKTLCRHSDFFKSLLCQEGHKNSESAHSGEANHIDFRERTENIVTFEYNEGMAQVLTWIESDGTRPIEEDICNSLFDCEDGDGGVAGEALVLAMRAAHYLGVKAVLSRLERFISNEKIIDNENCLSLLGMSYELGTQHLGFVSCMVALQKLNSLEATPDQHDDCSGMMFKDAISLIDAYLPRPYD</sequence>
<dbReference type="EMBL" id="HBGN01026795">
    <property type="protein sequence ID" value="CAD9342328.1"/>
    <property type="molecule type" value="Transcribed_RNA"/>
</dbReference>
<dbReference type="Gene3D" id="3.30.710.10">
    <property type="entry name" value="Potassium Channel Kv1.1, Chain A"/>
    <property type="match status" value="1"/>
</dbReference>
<dbReference type="EMBL" id="HBGN01026794">
    <property type="protein sequence ID" value="CAD9342325.1"/>
    <property type="molecule type" value="Transcribed_RNA"/>
</dbReference>
<proteinExistence type="predicted"/>